<proteinExistence type="predicted"/>
<sequence length="111" mass="12332">MKMAAALSRSLRSPRQPKENRQTDPSSEARQTHVSSTPKTDVGKGRSGQPRKIPPDETPSRKEDVRRRLVSSEDDTTVYSADSGDSSDNSFEVVMTRRGEEEAPQSVIPFK</sequence>
<evidence type="ECO:0000313" key="2">
    <source>
        <dbReference type="Proteomes" id="UP000821845"/>
    </source>
</evidence>
<organism evidence="1 2">
    <name type="scientific">Hyalomma asiaticum</name>
    <name type="common">Tick</name>
    <dbReference type="NCBI Taxonomy" id="266040"/>
    <lineage>
        <taxon>Eukaryota</taxon>
        <taxon>Metazoa</taxon>
        <taxon>Ecdysozoa</taxon>
        <taxon>Arthropoda</taxon>
        <taxon>Chelicerata</taxon>
        <taxon>Arachnida</taxon>
        <taxon>Acari</taxon>
        <taxon>Parasitiformes</taxon>
        <taxon>Ixodida</taxon>
        <taxon>Ixodoidea</taxon>
        <taxon>Ixodidae</taxon>
        <taxon>Hyalomminae</taxon>
        <taxon>Hyalomma</taxon>
    </lineage>
</organism>
<dbReference type="Proteomes" id="UP000821845">
    <property type="component" value="Chromosome 1"/>
</dbReference>
<reference evidence="1" key="1">
    <citation type="submission" date="2020-05" db="EMBL/GenBank/DDBJ databases">
        <title>Large-scale comparative analyses of tick genomes elucidate their genetic diversity and vector capacities.</title>
        <authorList>
            <person name="Jia N."/>
            <person name="Wang J."/>
            <person name="Shi W."/>
            <person name="Du L."/>
            <person name="Sun Y."/>
            <person name="Zhan W."/>
            <person name="Jiang J."/>
            <person name="Wang Q."/>
            <person name="Zhang B."/>
            <person name="Ji P."/>
            <person name="Sakyi L.B."/>
            <person name="Cui X."/>
            <person name="Yuan T."/>
            <person name="Jiang B."/>
            <person name="Yang W."/>
            <person name="Lam T.T.-Y."/>
            <person name="Chang Q."/>
            <person name="Ding S."/>
            <person name="Wang X."/>
            <person name="Zhu J."/>
            <person name="Ruan X."/>
            <person name="Zhao L."/>
            <person name="Wei J."/>
            <person name="Que T."/>
            <person name="Du C."/>
            <person name="Cheng J."/>
            <person name="Dai P."/>
            <person name="Han X."/>
            <person name="Huang E."/>
            <person name="Gao Y."/>
            <person name="Liu J."/>
            <person name="Shao H."/>
            <person name="Ye R."/>
            <person name="Li L."/>
            <person name="Wei W."/>
            <person name="Wang X."/>
            <person name="Wang C."/>
            <person name="Yang T."/>
            <person name="Huo Q."/>
            <person name="Li W."/>
            <person name="Guo W."/>
            <person name="Chen H."/>
            <person name="Zhou L."/>
            <person name="Ni X."/>
            <person name="Tian J."/>
            <person name="Zhou Y."/>
            <person name="Sheng Y."/>
            <person name="Liu T."/>
            <person name="Pan Y."/>
            <person name="Xia L."/>
            <person name="Li J."/>
            <person name="Zhao F."/>
            <person name="Cao W."/>
        </authorList>
    </citation>
    <scope>NUCLEOTIDE SEQUENCE</scope>
    <source>
        <strain evidence="1">Hyas-2018</strain>
    </source>
</reference>
<comment type="caution">
    <text evidence="1">The sequence shown here is derived from an EMBL/GenBank/DDBJ whole genome shotgun (WGS) entry which is preliminary data.</text>
</comment>
<evidence type="ECO:0000313" key="1">
    <source>
        <dbReference type="EMBL" id="KAH6944430.1"/>
    </source>
</evidence>
<keyword evidence="2" id="KW-1185">Reference proteome</keyword>
<protein>
    <submittedName>
        <fullName evidence="1">Uncharacterized protein</fullName>
    </submittedName>
</protein>
<accession>A0ACB7TC87</accession>
<name>A0ACB7TC87_HYAAI</name>
<gene>
    <name evidence="1" type="ORF">HPB50_003102</name>
</gene>
<dbReference type="EMBL" id="CM023481">
    <property type="protein sequence ID" value="KAH6944430.1"/>
    <property type="molecule type" value="Genomic_DNA"/>
</dbReference>